<feature type="transmembrane region" description="Helical" evidence="6">
    <location>
        <begin position="6"/>
        <end position="23"/>
    </location>
</feature>
<comment type="caution">
    <text evidence="7">The sequence shown here is derived from an EMBL/GenBank/DDBJ whole genome shotgun (WGS) entry which is preliminary data.</text>
</comment>
<dbReference type="InterPro" id="IPR052719">
    <property type="entry name" value="CvpA-like"/>
</dbReference>
<dbReference type="InterPro" id="IPR003825">
    <property type="entry name" value="Colicin-V_CvpA"/>
</dbReference>
<feature type="transmembrane region" description="Helical" evidence="6">
    <location>
        <begin position="63"/>
        <end position="84"/>
    </location>
</feature>
<name>A0ABU0M2T9_9HYPH</name>
<proteinExistence type="predicted"/>
<sequence length="241" mass="25390">MSVTILDGVVVVVVLISALLAMVRGFVREVLSVVSWVLAAVAAFYLYKPVLPYVEPYIANHNIAVIATAAAIFFITLIIVSYIAMRISDFVVDSRVGLLDRTLGFVFGAARGLLIVVIAFSFLSWILSDKQPDWVANAQTAPMLKRLGERLVAALPEDVEKTIQERLHGATEDGSPGVDAPADSPEAPTPPATVPQGGADQQAPNYGGAARQGLDQLFDNGDGPAQEPAAPQGATGGQAKP</sequence>
<dbReference type="PANTHER" id="PTHR36926:SF1">
    <property type="entry name" value="COLICIN V PRODUCTION PROTEIN"/>
    <property type="match status" value="1"/>
</dbReference>
<evidence type="ECO:0000313" key="7">
    <source>
        <dbReference type="EMBL" id="MDQ0515258.1"/>
    </source>
</evidence>
<accession>A0ABU0M2T9</accession>
<evidence type="ECO:0000256" key="2">
    <source>
        <dbReference type="ARBA" id="ARBA00022692"/>
    </source>
</evidence>
<feature type="compositionally biased region" description="Low complexity" evidence="5">
    <location>
        <begin position="221"/>
        <end position="241"/>
    </location>
</feature>
<feature type="transmembrane region" description="Helical" evidence="6">
    <location>
        <begin position="105"/>
        <end position="127"/>
    </location>
</feature>
<keyword evidence="2 6" id="KW-0812">Transmembrane</keyword>
<evidence type="ECO:0000256" key="1">
    <source>
        <dbReference type="ARBA" id="ARBA00004141"/>
    </source>
</evidence>
<evidence type="ECO:0000256" key="3">
    <source>
        <dbReference type="ARBA" id="ARBA00022989"/>
    </source>
</evidence>
<dbReference type="Pfam" id="PF02674">
    <property type="entry name" value="Colicin_V"/>
    <property type="match status" value="1"/>
</dbReference>
<evidence type="ECO:0000313" key="8">
    <source>
        <dbReference type="Proteomes" id="UP001223743"/>
    </source>
</evidence>
<protein>
    <submittedName>
        <fullName evidence="7">Membrane protein required for colicin V production</fullName>
    </submittedName>
</protein>
<evidence type="ECO:0000256" key="6">
    <source>
        <dbReference type="SAM" id="Phobius"/>
    </source>
</evidence>
<evidence type="ECO:0000256" key="4">
    <source>
        <dbReference type="ARBA" id="ARBA00023136"/>
    </source>
</evidence>
<organism evidence="7 8">
    <name type="scientific">Kaistia geumhonensis</name>
    <dbReference type="NCBI Taxonomy" id="410839"/>
    <lineage>
        <taxon>Bacteria</taxon>
        <taxon>Pseudomonadati</taxon>
        <taxon>Pseudomonadota</taxon>
        <taxon>Alphaproteobacteria</taxon>
        <taxon>Hyphomicrobiales</taxon>
        <taxon>Kaistiaceae</taxon>
        <taxon>Kaistia</taxon>
    </lineage>
</organism>
<comment type="subcellular location">
    <subcellularLocation>
        <location evidence="1">Membrane</location>
        <topology evidence="1">Multi-pass membrane protein</topology>
    </subcellularLocation>
</comment>
<dbReference type="EMBL" id="JAUSWJ010000001">
    <property type="protein sequence ID" value="MDQ0515258.1"/>
    <property type="molecule type" value="Genomic_DNA"/>
</dbReference>
<dbReference type="RefSeq" id="WP_266281204.1">
    <property type="nucleotide sequence ID" value="NZ_JAPKNF010000001.1"/>
</dbReference>
<reference evidence="7 8" key="1">
    <citation type="submission" date="2023-07" db="EMBL/GenBank/DDBJ databases">
        <title>Genomic Encyclopedia of Type Strains, Phase IV (KMG-IV): sequencing the most valuable type-strain genomes for metagenomic binning, comparative biology and taxonomic classification.</title>
        <authorList>
            <person name="Goeker M."/>
        </authorList>
    </citation>
    <scope>NUCLEOTIDE SEQUENCE [LARGE SCALE GENOMIC DNA]</scope>
    <source>
        <strain evidence="7 8">B1-1</strain>
    </source>
</reference>
<evidence type="ECO:0000256" key="5">
    <source>
        <dbReference type="SAM" id="MobiDB-lite"/>
    </source>
</evidence>
<keyword evidence="4 6" id="KW-0472">Membrane</keyword>
<keyword evidence="3 6" id="KW-1133">Transmembrane helix</keyword>
<dbReference type="Proteomes" id="UP001223743">
    <property type="component" value="Unassembled WGS sequence"/>
</dbReference>
<dbReference type="PANTHER" id="PTHR36926">
    <property type="entry name" value="COLICIN V PRODUCTION PROTEIN"/>
    <property type="match status" value="1"/>
</dbReference>
<feature type="region of interest" description="Disordered" evidence="5">
    <location>
        <begin position="169"/>
        <end position="241"/>
    </location>
</feature>
<gene>
    <name evidence="7" type="ORF">QO015_000871</name>
</gene>
<feature type="transmembrane region" description="Helical" evidence="6">
    <location>
        <begin position="30"/>
        <end position="47"/>
    </location>
</feature>
<keyword evidence="8" id="KW-1185">Reference proteome</keyword>